<dbReference type="EMBL" id="JARIHO010000009">
    <property type="protein sequence ID" value="KAJ7355746.1"/>
    <property type="molecule type" value="Genomic_DNA"/>
</dbReference>
<keyword evidence="1" id="KW-1133">Transmembrane helix</keyword>
<comment type="caution">
    <text evidence="2">The sequence shown here is derived from an EMBL/GenBank/DDBJ whole genome shotgun (WGS) entry which is preliminary data.</text>
</comment>
<dbReference type="AlphaFoldDB" id="A0AAD7ADK2"/>
<sequence length="332" mass="34521">MSTTSDTDAVSVICAYPLSGQYGPGARFSLYILLLACILWRKQTVVLNLGLGAVLFTGLVGAVHGVALGAVSGLGSNKDVLDFDVFGAAYICTMCLGVVPGLLILGAGTLIPHATPTIVLGWYALMLAGEIGVTAAIFRAQTRVPNVGLIPRGFPCVDAAGANVTHVAFVLGETDCHLPCMDIPTLPLRQGQAAVYVPSSKRPIDITSIGSMLGIVLCLVTMPVLYRLFRRGSPSAGAATLLGLLMIVEGPLGCILLAGLTEGYVFWGPQVRYQVESMAAVGACCSPCTFLVNSARAGQWAPFVTAFFALIGGLLIDAADNDNSIFAPLLMV</sequence>
<proteinExistence type="predicted"/>
<feature type="transmembrane region" description="Helical" evidence="1">
    <location>
        <begin position="300"/>
        <end position="319"/>
    </location>
</feature>
<dbReference type="Proteomes" id="UP001218218">
    <property type="component" value="Unassembled WGS sequence"/>
</dbReference>
<feature type="transmembrane region" description="Helical" evidence="1">
    <location>
        <begin position="47"/>
        <end position="68"/>
    </location>
</feature>
<keyword evidence="1" id="KW-0472">Membrane</keyword>
<feature type="transmembrane region" description="Helical" evidence="1">
    <location>
        <begin position="206"/>
        <end position="226"/>
    </location>
</feature>
<organism evidence="2 3">
    <name type="scientific">Mycena albidolilacea</name>
    <dbReference type="NCBI Taxonomy" id="1033008"/>
    <lineage>
        <taxon>Eukaryota</taxon>
        <taxon>Fungi</taxon>
        <taxon>Dikarya</taxon>
        <taxon>Basidiomycota</taxon>
        <taxon>Agaricomycotina</taxon>
        <taxon>Agaricomycetes</taxon>
        <taxon>Agaricomycetidae</taxon>
        <taxon>Agaricales</taxon>
        <taxon>Marasmiineae</taxon>
        <taxon>Mycenaceae</taxon>
        <taxon>Mycena</taxon>
    </lineage>
</organism>
<keyword evidence="3" id="KW-1185">Reference proteome</keyword>
<gene>
    <name evidence="2" type="ORF">DFH08DRAFT_507230</name>
</gene>
<feature type="transmembrane region" description="Helical" evidence="1">
    <location>
        <begin position="238"/>
        <end position="260"/>
    </location>
</feature>
<evidence type="ECO:0000313" key="2">
    <source>
        <dbReference type="EMBL" id="KAJ7355746.1"/>
    </source>
</evidence>
<keyword evidence="1" id="KW-0812">Transmembrane</keyword>
<name>A0AAD7ADK2_9AGAR</name>
<evidence type="ECO:0000313" key="3">
    <source>
        <dbReference type="Proteomes" id="UP001218218"/>
    </source>
</evidence>
<accession>A0AAD7ADK2</accession>
<evidence type="ECO:0000256" key="1">
    <source>
        <dbReference type="SAM" id="Phobius"/>
    </source>
</evidence>
<feature type="transmembrane region" description="Helical" evidence="1">
    <location>
        <begin position="118"/>
        <end position="138"/>
    </location>
</feature>
<reference evidence="2" key="1">
    <citation type="submission" date="2023-03" db="EMBL/GenBank/DDBJ databases">
        <title>Massive genome expansion in bonnet fungi (Mycena s.s.) driven by repeated elements and novel gene families across ecological guilds.</title>
        <authorList>
            <consortium name="Lawrence Berkeley National Laboratory"/>
            <person name="Harder C.B."/>
            <person name="Miyauchi S."/>
            <person name="Viragh M."/>
            <person name="Kuo A."/>
            <person name="Thoen E."/>
            <person name="Andreopoulos B."/>
            <person name="Lu D."/>
            <person name="Skrede I."/>
            <person name="Drula E."/>
            <person name="Henrissat B."/>
            <person name="Morin E."/>
            <person name="Kohler A."/>
            <person name="Barry K."/>
            <person name="LaButti K."/>
            <person name="Morin E."/>
            <person name="Salamov A."/>
            <person name="Lipzen A."/>
            <person name="Mereny Z."/>
            <person name="Hegedus B."/>
            <person name="Baldrian P."/>
            <person name="Stursova M."/>
            <person name="Weitz H."/>
            <person name="Taylor A."/>
            <person name="Grigoriev I.V."/>
            <person name="Nagy L.G."/>
            <person name="Martin F."/>
            <person name="Kauserud H."/>
        </authorList>
    </citation>
    <scope>NUCLEOTIDE SEQUENCE</scope>
    <source>
        <strain evidence="2">CBHHK002</strain>
    </source>
</reference>
<feature type="transmembrane region" description="Helical" evidence="1">
    <location>
        <begin position="88"/>
        <end position="111"/>
    </location>
</feature>
<feature type="transmembrane region" description="Helical" evidence="1">
    <location>
        <begin position="22"/>
        <end position="40"/>
    </location>
</feature>
<protein>
    <submittedName>
        <fullName evidence="2">Uncharacterized protein</fullName>
    </submittedName>
</protein>